<proteinExistence type="inferred from homology"/>
<dbReference type="InterPro" id="IPR044149">
    <property type="entry name" value="Nitrilases_CHs"/>
</dbReference>
<reference evidence="5" key="1">
    <citation type="submission" date="2016-11" db="EMBL/GenBank/DDBJ databases">
        <authorList>
            <person name="Jaros S."/>
            <person name="Januszkiewicz K."/>
            <person name="Wedrychowicz H."/>
        </authorList>
    </citation>
    <scope>NUCLEOTIDE SEQUENCE [LARGE SCALE GENOMIC DNA]</scope>
    <source>
        <strain evidence="5">Y48</strain>
    </source>
</reference>
<sequence length="291" mass="31023">MSIRIRAAAVQAEPKWLHLAAGVEQTIGLIEDAAAGGAELVAFPETFLPGYPWWLWLKSVDWGTEFRSRYLANAMSRDSAELSAIAQAARKAGIRVVLGFAERADEAVYMAQAMVSPDGQVDISRKAWPTPFERAVFGASARTPAVFPTELGRIGMLGGADHLCPQRRMDLWREQVHVAAWSGFTVYHEVGEEILMAVNSDASEQYARAAGVVVIAPTALVPMTGWHAVDACTPGQRLLGVGGRARILGPDGRDLAAPLPEGSTGLLFADVVLGGSGGPKADEHPSARWAG</sequence>
<protein>
    <recommendedName>
        <fullName evidence="4">CN hydrolase domain-containing protein</fullName>
    </recommendedName>
</protein>
<dbReference type="Proteomes" id="UP000183810">
    <property type="component" value="Chromosome"/>
</dbReference>
<accession>A0A1J0VMR3</accession>
<dbReference type="InterPro" id="IPR000132">
    <property type="entry name" value="Nitrilase/CN_hydratase_CS"/>
</dbReference>
<dbReference type="AlphaFoldDB" id="A0A1J0VMR3"/>
<dbReference type="EMBL" id="CP018082">
    <property type="protein sequence ID" value="APE33287.1"/>
    <property type="molecule type" value="Genomic_DNA"/>
</dbReference>
<evidence type="ECO:0000256" key="1">
    <source>
        <dbReference type="ARBA" id="ARBA00008129"/>
    </source>
</evidence>
<keyword evidence="2" id="KW-0378">Hydrolase</keyword>
<dbReference type="SUPFAM" id="SSF56317">
    <property type="entry name" value="Carbon-nitrogen hydrolase"/>
    <property type="match status" value="1"/>
</dbReference>
<dbReference type="PROSITE" id="PS50263">
    <property type="entry name" value="CN_HYDROLASE"/>
    <property type="match status" value="1"/>
</dbReference>
<dbReference type="InterPro" id="IPR003010">
    <property type="entry name" value="C-N_Hydrolase"/>
</dbReference>
<feature type="domain" description="CN hydrolase" evidence="4">
    <location>
        <begin position="5"/>
        <end position="273"/>
    </location>
</feature>
<comment type="similarity">
    <text evidence="1">Belongs to the carbon-nitrogen hydrolase superfamily. Nitrilase family.</text>
</comment>
<evidence type="ECO:0000313" key="5">
    <source>
        <dbReference type="EMBL" id="APE33287.1"/>
    </source>
</evidence>
<dbReference type="InterPro" id="IPR036526">
    <property type="entry name" value="C-N_Hydrolase_sf"/>
</dbReference>
<evidence type="ECO:0000313" key="6">
    <source>
        <dbReference type="Proteomes" id="UP000183810"/>
    </source>
</evidence>
<organism evidence="5 6">
    <name type="scientific">Nocardia mangyaensis</name>
    <dbReference type="NCBI Taxonomy" id="2213200"/>
    <lineage>
        <taxon>Bacteria</taxon>
        <taxon>Bacillati</taxon>
        <taxon>Actinomycetota</taxon>
        <taxon>Actinomycetes</taxon>
        <taxon>Mycobacteriales</taxon>
        <taxon>Nocardiaceae</taxon>
        <taxon>Nocardia</taxon>
    </lineage>
</organism>
<keyword evidence="6" id="KW-1185">Reference proteome</keyword>
<dbReference type="PANTHER" id="PTHR46044:SF14">
    <property type="entry name" value="ARYLACETONITRILASE"/>
    <property type="match status" value="1"/>
</dbReference>
<dbReference type="PANTHER" id="PTHR46044">
    <property type="entry name" value="NITRILASE"/>
    <property type="match status" value="1"/>
</dbReference>
<dbReference type="KEGG" id="nsl:BOX37_04125"/>
<evidence type="ECO:0000259" key="4">
    <source>
        <dbReference type="PROSITE" id="PS50263"/>
    </source>
</evidence>
<feature type="active site" description="Proton acceptor" evidence="3">
    <location>
        <position position="45"/>
    </location>
</feature>
<dbReference type="Gene3D" id="3.60.110.10">
    <property type="entry name" value="Carbon-nitrogen hydrolase"/>
    <property type="match status" value="1"/>
</dbReference>
<dbReference type="Pfam" id="PF00795">
    <property type="entry name" value="CN_hydrolase"/>
    <property type="match status" value="1"/>
</dbReference>
<dbReference type="RefSeq" id="WP_071926471.1">
    <property type="nucleotide sequence ID" value="NZ_CP018082.1"/>
</dbReference>
<evidence type="ECO:0000256" key="2">
    <source>
        <dbReference type="ARBA" id="ARBA00022801"/>
    </source>
</evidence>
<dbReference type="PROSITE" id="PS00920">
    <property type="entry name" value="NITRIL_CHT_1"/>
    <property type="match status" value="1"/>
</dbReference>
<name>A0A1J0VMR3_9NOCA</name>
<evidence type="ECO:0000256" key="3">
    <source>
        <dbReference type="PROSITE-ProRule" id="PRU10139"/>
    </source>
</evidence>
<gene>
    <name evidence="5" type="ORF">BOX37_04125</name>
</gene>
<dbReference type="OrthoDB" id="9811121at2"/>
<dbReference type="GO" id="GO:0000257">
    <property type="term" value="F:nitrilase activity"/>
    <property type="evidence" value="ECO:0007669"/>
    <property type="project" value="UniProtKB-ARBA"/>
</dbReference>